<gene>
    <name evidence="2" type="ORF">CTI12_AA418860</name>
</gene>
<feature type="coiled-coil region" evidence="1">
    <location>
        <begin position="190"/>
        <end position="244"/>
    </location>
</feature>
<protein>
    <submittedName>
        <fullName evidence="2">GLE1-like protein</fullName>
    </submittedName>
</protein>
<dbReference type="AlphaFoldDB" id="A0A2U1M050"/>
<name>A0A2U1M050_ARTAN</name>
<dbReference type="GO" id="GO:0044614">
    <property type="term" value="C:nuclear pore cytoplasmic filaments"/>
    <property type="evidence" value="ECO:0007669"/>
    <property type="project" value="TreeGrafter"/>
</dbReference>
<dbReference type="EMBL" id="PKPP01007008">
    <property type="protein sequence ID" value="PWA54638.1"/>
    <property type="molecule type" value="Genomic_DNA"/>
</dbReference>
<dbReference type="GO" id="GO:0000822">
    <property type="term" value="F:inositol hexakisphosphate binding"/>
    <property type="evidence" value="ECO:0007669"/>
    <property type="project" value="TreeGrafter"/>
</dbReference>
<reference evidence="2 3" key="1">
    <citation type="journal article" date="2018" name="Mol. Plant">
        <title>The genome of Artemisia annua provides insight into the evolution of Asteraceae family and artemisinin biosynthesis.</title>
        <authorList>
            <person name="Shen Q."/>
            <person name="Zhang L."/>
            <person name="Liao Z."/>
            <person name="Wang S."/>
            <person name="Yan T."/>
            <person name="Shi P."/>
            <person name="Liu M."/>
            <person name="Fu X."/>
            <person name="Pan Q."/>
            <person name="Wang Y."/>
            <person name="Lv Z."/>
            <person name="Lu X."/>
            <person name="Zhang F."/>
            <person name="Jiang W."/>
            <person name="Ma Y."/>
            <person name="Chen M."/>
            <person name="Hao X."/>
            <person name="Li L."/>
            <person name="Tang Y."/>
            <person name="Lv G."/>
            <person name="Zhou Y."/>
            <person name="Sun X."/>
            <person name="Brodelius P.E."/>
            <person name="Rose J.K.C."/>
            <person name="Tang K."/>
        </authorList>
    </citation>
    <scope>NUCLEOTIDE SEQUENCE [LARGE SCALE GENOMIC DNA]</scope>
    <source>
        <strain evidence="3">cv. Huhao1</strain>
        <tissue evidence="2">Leaf</tissue>
    </source>
</reference>
<evidence type="ECO:0000256" key="1">
    <source>
        <dbReference type="SAM" id="Coils"/>
    </source>
</evidence>
<dbReference type="STRING" id="35608.A0A2U1M050"/>
<dbReference type="PANTHER" id="PTHR12960">
    <property type="entry name" value="GLE-1-RELATED"/>
    <property type="match status" value="1"/>
</dbReference>
<dbReference type="GO" id="GO:0005737">
    <property type="term" value="C:cytoplasm"/>
    <property type="evidence" value="ECO:0007669"/>
    <property type="project" value="TreeGrafter"/>
</dbReference>
<accession>A0A2U1M050</accession>
<dbReference type="Proteomes" id="UP000245207">
    <property type="component" value="Unassembled WGS sequence"/>
</dbReference>
<dbReference type="GO" id="GO:0016973">
    <property type="term" value="P:poly(A)+ mRNA export from nucleus"/>
    <property type="evidence" value="ECO:0007669"/>
    <property type="project" value="InterPro"/>
</dbReference>
<dbReference type="InterPro" id="IPR012476">
    <property type="entry name" value="GLE1"/>
</dbReference>
<dbReference type="OrthoDB" id="420884at2759"/>
<dbReference type="PANTHER" id="PTHR12960:SF0">
    <property type="entry name" value="MRNA EXPORT FACTOR GLE1"/>
    <property type="match status" value="1"/>
</dbReference>
<feature type="coiled-coil region" evidence="1">
    <location>
        <begin position="60"/>
        <end position="134"/>
    </location>
</feature>
<evidence type="ECO:0000313" key="2">
    <source>
        <dbReference type="EMBL" id="PWA54638.1"/>
    </source>
</evidence>
<sequence length="386" mass="44391">MCIFYSDGVDSDSESTSGVQLSLMDKEGVIDRRHHEYKSQIEENKIRDDAAIEEAKRKQIALQEEKILQERMKVEEAKRQAEKKKEEEAKAAALEAERAAKEAADVAAAERTVLKGAESALKLEERKLQMYNEVVGKDFDSKMASQREYRSHGMQMARRIKTITGSKENVRHHEYKSQIEENKIRDDAAIEEAKRKQIALQEEKIRQERMKVEEAKRQAEKKKEEEAKAAALEAERAAKEATDVAAAERTVLKGAESALKLEEIRLQMYNEVEYRSHGMQMARRIKTITGSKENIFFHSTNASSDSALYAYAHVIVMVTSQGIKEMSIRYNNVHVRRIGEIDKKVMYDARRRVLTTKHSGFSQKMRLRGPYKFGSFINASRRERNI</sequence>
<proteinExistence type="predicted"/>
<keyword evidence="1" id="KW-0175">Coiled coil</keyword>
<comment type="caution">
    <text evidence="2">The sequence shown here is derived from an EMBL/GenBank/DDBJ whole genome shotgun (WGS) entry which is preliminary data.</text>
</comment>
<evidence type="ECO:0000313" key="3">
    <source>
        <dbReference type="Proteomes" id="UP000245207"/>
    </source>
</evidence>
<keyword evidence="3" id="KW-1185">Reference proteome</keyword>
<organism evidence="2 3">
    <name type="scientific">Artemisia annua</name>
    <name type="common">Sweet wormwood</name>
    <dbReference type="NCBI Taxonomy" id="35608"/>
    <lineage>
        <taxon>Eukaryota</taxon>
        <taxon>Viridiplantae</taxon>
        <taxon>Streptophyta</taxon>
        <taxon>Embryophyta</taxon>
        <taxon>Tracheophyta</taxon>
        <taxon>Spermatophyta</taxon>
        <taxon>Magnoliopsida</taxon>
        <taxon>eudicotyledons</taxon>
        <taxon>Gunneridae</taxon>
        <taxon>Pentapetalae</taxon>
        <taxon>asterids</taxon>
        <taxon>campanulids</taxon>
        <taxon>Asterales</taxon>
        <taxon>Asteraceae</taxon>
        <taxon>Asteroideae</taxon>
        <taxon>Anthemideae</taxon>
        <taxon>Artemisiinae</taxon>
        <taxon>Artemisia</taxon>
    </lineage>
</organism>
<dbReference type="GO" id="GO:0031369">
    <property type="term" value="F:translation initiation factor binding"/>
    <property type="evidence" value="ECO:0007669"/>
    <property type="project" value="TreeGrafter"/>
</dbReference>
<dbReference type="GO" id="GO:0005543">
    <property type="term" value="F:phospholipid binding"/>
    <property type="evidence" value="ECO:0007669"/>
    <property type="project" value="TreeGrafter"/>
</dbReference>